<organism evidence="1 2">
    <name type="scientific">Pleurotus eryngii</name>
    <name type="common">Boletus of the steppes</name>
    <dbReference type="NCBI Taxonomy" id="5323"/>
    <lineage>
        <taxon>Eukaryota</taxon>
        <taxon>Fungi</taxon>
        <taxon>Dikarya</taxon>
        <taxon>Basidiomycota</taxon>
        <taxon>Agaricomycotina</taxon>
        <taxon>Agaricomycetes</taxon>
        <taxon>Agaricomycetidae</taxon>
        <taxon>Agaricales</taxon>
        <taxon>Pleurotineae</taxon>
        <taxon>Pleurotaceae</taxon>
        <taxon>Pleurotus</taxon>
    </lineage>
</organism>
<protein>
    <recommendedName>
        <fullName evidence="3">Tc1-like transposase DDE domain-containing protein</fullName>
    </recommendedName>
</protein>
<evidence type="ECO:0008006" key="3">
    <source>
        <dbReference type="Google" id="ProtNLM"/>
    </source>
</evidence>
<dbReference type="GO" id="GO:0003676">
    <property type="term" value="F:nucleic acid binding"/>
    <property type="evidence" value="ECO:0007669"/>
    <property type="project" value="InterPro"/>
</dbReference>
<dbReference type="InterPro" id="IPR036397">
    <property type="entry name" value="RNaseH_sf"/>
</dbReference>
<dbReference type="EMBL" id="MU154575">
    <property type="protein sequence ID" value="KAF9494269.1"/>
    <property type="molecule type" value="Genomic_DNA"/>
</dbReference>
<dbReference type="PANTHER" id="PTHR35871">
    <property type="entry name" value="EXPRESSED PROTEIN"/>
    <property type="match status" value="1"/>
</dbReference>
<evidence type="ECO:0000313" key="2">
    <source>
        <dbReference type="Proteomes" id="UP000807025"/>
    </source>
</evidence>
<gene>
    <name evidence="1" type="ORF">BDN71DRAFT_1393551</name>
</gene>
<keyword evidence="2" id="KW-1185">Reference proteome</keyword>
<name>A0A9P5ZUL3_PLEER</name>
<sequence length="130" mass="15042">MQHVLSLQSDFHNEKPLLQLIIKQAGHKCVFLPKFHCNLNPIEMVWSQLKQYFCKRADGTFPTAKKLVPECLDAVTTINICHYFQHCLRYMNAYRKGPNVKQAAYAVKKYTSHQCLGQNVMMDVNVINRG</sequence>
<proteinExistence type="predicted"/>
<accession>A0A9P5ZUL3</accession>
<dbReference type="OrthoDB" id="2449121at2759"/>
<reference evidence="1" key="1">
    <citation type="submission" date="2020-11" db="EMBL/GenBank/DDBJ databases">
        <authorList>
            <consortium name="DOE Joint Genome Institute"/>
            <person name="Ahrendt S."/>
            <person name="Riley R."/>
            <person name="Andreopoulos W."/>
            <person name="Labutti K."/>
            <person name="Pangilinan J."/>
            <person name="Ruiz-Duenas F.J."/>
            <person name="Barrasa J.M."/>
            <person name="Sanchez-Garcia M."/>
            <person name="Camarero S."/>
            <person name="Miyauchi S."/>
            <person name="Serrano A."/>
            <person name="Linde D."/>
            <person name="Babiker R."/>
            <person name="Drula E."/>
            <person name="Ayuso-Fernandez I."/>
            <person name="Pacheco R."/>
            <person name="Padilla G."/>
            <person name="Ferreira P."/>
            <person name="Barriuso J."/>
            <person name="Kellner H."/>
            <person name="Castanera R."/>
            <person name="Alfaro M."/>
            <person name="Ramirez L."/>
            <person name="Pisabarro A.G."/>
            <person name="Kuo A."/>
            <person name="Tritt A."/>
            <person name="Lipzen A."/>
            <person name="He G."/>
            <person name="Yan M."/>
            <person name="Ng V."/>
            <person name="Cullen D."/>
            <person name="Martin F."/>
            <person name="Rosso M.-N."/>
            <person name="Henrissat B."/>
            <person name="Hibbett D."/>
            <person name="Martinez A.T."/>
            <person name="Grigoriev I.V."/>
        </authorList>
    </citation>
    <scope>NUCLEOTIDE SEQUENCE</scope>
    <source>
        <strain evidence="1">ATCC 90797</strain>
    </source>
</reference>
<dbReference type="AlphaFoldDB" id="A0A9P5ZUL3"/>
<dbReference type="Proteomes" id="UP000807025">
    <property type="component" value="Unassembled WGS sequence"/>
</dbReference>
<evidence type="ECO:0000313" key="1">
    <source>
        <dbReference type="EMBL" id="KAF9494269.1"/>
    </source>
</evidence>
<dbReference type="Gene3D" id="3.30.420.10">
    <property type="entry name" value="Ribonuclease H-like superfamily/Ribonuclease H"/>
    <property type="match status" value="1"/>
</dbReference>
<dbReference type="PANTHER" id="PTHR35871:SF1">
    <property type="entry name" value="CXC1-LIKE CYSTEINE CLUSTER ASSOCIATED WITH KDZ TRANSPOSASES DOMAIN-CONTAINING PROTEIN"/>
    <property type="match status" value="1"/>
</dbReference>
<comment type="caution">
    <text evidence="1">The sequence shown here is derived from an EMBL/GenBank/DDBJ whole genome shotgun (WGS) entry which is preliminary data.</text>
</comment>